<name>A0A060QMB3_9PROT</name>
<comment type="caution">
    <text evidence="2">Once thought to be involved in copper homeostasis, experiments in E.coli have shown this is not the case.</text>
</comment>
<dbReference type="RefSeq" id="WP_200863487.1">
    <property type="nucleotide sequence ID" value="NZ_CBLX010000027.1"/>
</dbReference>
<gene>
    <name evidence="2" type="primary">cutC</name>
    <name evidence="3" type="ORF">ASAP_3182</name>
</gene>
<dbReference type="eggNOG" id="COG3142">
    <property type="taxonomic scope" value="Bacteria"/>
</dbReference>
<evidence type="ECO:0000256" key="1">
    <source>
        <dbReference type="ARBA" id="ARBA00007768"/>
    </source>
</evidence>
<sequence length="267" mass="28728">MKREQGVVPRLRGKFHEVDRLRTLAGTTSLEICVDDMAGLEAAQLDQVDRIELCAALDLGGLTPSGGFLAQARRSRVPVFVMIRPRAGNFMFSPVDIAQMENDIALVREAGMDGVVLGASLEDGTLDHALLERLSLACGSLHRQLHRVFDLTPDPIAALDMAMDLGFDRVLTSGQAIRAPDGAACLRRLNDHARGRIDIMAGSAVRPDNVGDLIASSGVKSFHASCRIKSAVQDGRLDHFGFAASHAVTSSAEILRLHEAIRTACPE</sequence>
<dbReference type="SUPFAM" id="SSF110395">
    <property type="entry name" value="CutC-like"/>
    <property type="match status" value="1"/>
</dbReference>
<dbReference type="Proteomes" id="UP000027583">
    <property type="component" value="Unassembled WGS sequence"/>
</dbReference>
<dbReference type="Gene3D" id="3.20.20.380">
    <property type="entry name" value="Copper homeostasis (CutC) domain"/>
    <property type="match status" value="1"/>
</dbReference>
<keyword evidence="2" id="KW-0963">Cytoplasm</keyword>
<dbReference type="EMBL" id="CBLX010000027">
    <property type="protein sequence ID" value="CDG41227.1"/>
    <property type="molecule type" value="Genomic_DNA"/>
</dbReference>
<reference evidence="3 4" key="1">
    <citation type="journal article" date="2014" name="Genome Biol. Evol.">
        <title>Acetic acid bacteria genomes reveal functional traits for adaptation to life in insect guts.</title>
        <authorList>
            <person name="Chouaia B."/>
            <person name="Gaiarsa S."/>
            <person name="Crotti E."/>
            <person name="Comandatore F."/>
            <person name="Degli Esposti M."/>
            <person name="Ricci I."/>
            <person name="Alma A."/>
            <person name="Favia G."/>
            <person name="Bandi C."/>
            <person name="Daffonchio D."/>
        </authorList>
    </citation>
    <scope>NUCLEOTIDE SEQUENCE [LARGE SCALE GENOMIC DNA]</scope>
    <source>
        <strain evidence="3 4">SF2.1</strain>
    </source>
</reference>
<proteinExistence type="inferred from homology"/>
<dbReference type="HAMAP" id="MF_00795">
    <property type="entry name" value="CutC"/>
    <property type="match status" value="1"/>
</dbReference>
<organism evidence="3 4">
    <name type="scientific">Asaia bogorensis</name>
    <dbReference type="NCBI Taxonomy" id="91915"/>
    <lineage>
        <taxon>Bacteria</taxon>
        <taxon>Pseudomonadati</taxon>
        <taxon>Pseudomonadota</taxon>
        <taxon>Alphaproteobacteria</taxon>
        <taxon>Acetobacterales</taxon>
        <taxon>Acetobacteraceae</taxon>
        <taxon>Asaia</taxon>
    </lineage>
</organism>
<evidence type="ECO:0000313" key="3">
    <source>
        <dbReference type="EMBL" id="CDG41227.1"/>
    </source>
</evidence>
<accession>A0A060QMB3</accession>
<dbReference type="GO" id="GO:0005507">
    <property type="term" value="F:copper ion binding"/>
    <property type="evidence" value="ECO:0007669"/>
    <property type="project" value="TreeGrafter"/>
</dbReference>
<dbReference type="Pfam" id="PF03932">
    <property type="entry name" value="CutC"/>
    <property type="match status" value="1"/>
</dbReference>
<comment type="subcellular location">
    <subcellularLocation>
        <location evidence="2">Cytoplasm</location>
    </subcellularLocation>
</comment>
<dbReference type="AlphaFoldDB" id="A0A060QMB3"/>
<dbReference type="InterPro" id="IPR036822">
    <property type="entry name" value="CutC-like_dom_sf"/>
</dbReference>
<comment type="caution">
    <text evidence="3">The sequence shown here is derived from an EMBL/GenBank/DDBJ whole genome shotgun (WGS) entry which is preliminary data.</text>
</comment>
<evidence type="ECO:0000256" key="2">
    <source>
        <dbReference type="HAMAP-Rule" id="MF_00795"/>
    </source>
</evidence>
<comment type="similarity">
    <text evidence="1 2">Belongs to the CutC family.</text>
</comment>
<dbReference type="GO" id="GO:0005737">
    <property type="term" value="C:cytoplasm"/>
    <property type="evidence" value="ECO:0007669"/>
    <property type="project" value="UniProtKB-SubCell"/>
</dbReference>
<protein>
    <recommendedName>
        <fullName evidence="2">PF03932 family protein CutC</fullName>
    </recommendedName>
</protein>
<dbReference type="PANTHER" id="PTHR12598:SF0">
    <property type="entry name" value="COPPER HOMEOSTASIS PROTEIN CUTC HOMOLOG"/>
    <property type="match status" value="1"/>
</dbReference>
<dbReference type="PANTHER" id="PTHR12598">
    <property type="entry name" value="COPPER HOMEOSTASIS PROTEIN CUTC"/>
    <property type="match status" value="1"/>
</dbReference>
<dbReference type="InterPro" id="IPR005627">
    <property type="entry name" value="CutC-like"/>
</dbReference>
<evidence type="ECO:0000313" key="4">
    <source>
        <dbReference type="Proteomes" id="UP000027583"/>
    </source>
</evidence>
<reference evidence="3 4" key="2">
    <citation type="journal article" date="2014" name="PLoS ONE">
        <title>Evolution of mitochondria reconstructed from the energy metabolism of living bacteria.</title>
        <authorList>
            <person name="Degli Esposti M."/>
            <person name="Chouaia B."/>
            <person name="Comandatore F."/>
            <person name="Crotti E."/>
            <person name="Sassera D."/>
            <person name="Lievens P.M."/>
            <person name="Daffonchio D."/>
            <person name="Bandi C."/>
        </authorList>
    </citation>
    <scope>NUCLEOTIDE SEQUENCE [LARGE SCALE GENOMIC DNA]</scope>
    <source>
        <strain evidence="3 4">SF2.1</strain>
    </source>
</reference>